<evidence type="ECO:0000259" key="14">
    <source>
        <dbReference type="Pfam" id="PF01507"/>
    </source>
</evidence>
<evidence type="ECO:0000256" key="6">
    <source>
        <dbReference type="ARBA" id="ARBA00022695"/>
    </source>
</evidence>
<keyword evidence="7" id="KW-0547">Nucleotide-binding</keyword>
<keyword evidence="5" id="KW-0808">Transferase</keyword>
<evidence type="ECO:0000313" key="15">
    <source>
        <dbReference type="EMBL" id="RKP36020.1"/>
    </source>
</evidence>
<dbReference type="InterPro" id="IPR014729">
    <property type="entry name" value="Rossmann-like_a/b/a_fold"/>
</dbReference>
<dbReference type="AlphaFoldDB" id="A0A4P9ZTW9"/>
<evidence type="ECO:0000256" key="1">
    <source>
        <dbReference type="ARBA" id="ARBA00004726"/>
    </source>
</evidence>
<evidence type="ECO:0000256" key="9">
    <source>
        <dbReference type="ARBA" id="ARBA00022840"/>
    </source>
</evidence>
<evidence type="ECO:0000256" key="10">
    <source>
        <dbReference type="ARBA" id="ARBA00031145"/>
    </source>
</evidence>
<keyword evidence="6" id="KW-0548">Nucleotidyltransferase</keyword>
<evidence type="ECO:0000256" key="11">
    <source>
        <dbReference type="ARBA" id="ARBA00031871"/>
    </source>
</evidence>
<evidence type="ECO:0000256" key="3">
    <source>
        <dbReference type="ARBA" id="ARBA00022630"/>
    </source>
</evidence>
<evidence type="ECO:0000256" key="12">
    <source>
        <dbReference type="ARBA" id="ARBA00049494"/>
    </source>
</evidence>
<sequence length="216" mass="24224">EHIAVSFNGGKDCTILLELVSVIAAHRRPTSASPLKLIASYVTHPDGFPEVDQFVDEAVQRYNLDLVKTAGPLKQGLTEFMQLRPHIQAMVVGTRRTDPHGATMHHFEPTNGDWPRFMRVNPVINWSYTEVWTFLKQLHVPYCSLYDKGFTSLGETRSTKPNHALANPSLLCGYNPAWTLTDCSRERYGRSTPVTSGEIKSFNGSSRNVPPQSQQK</sequence>
<accession>A0A4P9ZTW9</accession>
<evidence type="ECO:0000256" key="13">
    <source>
        <dbReference type="SAM" id="MobiDB-lite"/>
    </source>
</evidence>
<evidence type="ECO:0000256" key="7">
    <source>
        <dbReference type="ARBA" id="ARBA00022741"/>
    </source>
</evidence>
<evidence type="ECO:0000256" key="8">
    <source>
        <dbReference type="ARBA" id="ARBA00022827"/>
    </source>
</evidence>
<comment type="pathway">
    <text evidence="1">Cofactor biosynthesis; FAD biosynthesis; FAD from FMN: step 1/1.</text>
</comment>
<dbReference type="GO" id="GO:0005524">
    <property type="term" value="F:ATP binding"/>
    <property type="evidence" value="ECO:0007669"/>
    <property type="project" value="UniProtKB-KW"/>
</dbReference>
<organism evidence="15 16">
    <name type="scientific">Dimargaris cristalligena</name>
    <dbReference type="NCBI Taxonomy" id="215637"/>
    <lineage>
        <taxon>Eukaryota</taxon>
        <taxon>Fungi</taxon>
        <taxon>Fungi incertae sedis</taxon>
        <taxon>Zoopagomycota</taxon>
        <taxon>Kickxellomycotina</taxon>
        <taxon>Dimargaritomycetes</taxon>
        <taxon>Dimargaritales</taxon>
        <taxon>Dimargaritaceae</taxon>
        <taxon>Dimargaris</taxon>
    </lineage>
</organism>
<comment type="catalytic activity">
    <reaction evidence="12">
        <text>FMN + ATP + H(+) = FAD + diphosphate</text>
        <dbReference type="Rhea" id="RHEA:17237"/>
        <dbReference type="ChEBI" id="CHEBI:15378"/>
        <dbReference type="ChEBI" id="CHEBI:30616"/>
        <dbReference type="ChEBI" id="CHEBI:33019"/>
        <dbReference type="ChEBI" id="CHEBI:57692"/>
        <dbReference type="ChEBI" id="CHEBI:58210"/>
        <dbReference type="EC" id="2.7.7.2"/>
    </reaction>
</comment>
<dbReference type="EC" id="2.7.7.2" evidence="2"/>
<protein>
    <recommendedName>
        <fullName evidence="2">FAD synthase</fullName>
        <ecNumber evidence="2">2.7.7.2</ecNumber>
    </recommendedName>
    <alternativeName>
        <fullName evidence="10">FAD pyrophosphorylase</fullName>
    </alternativeName>
    <alternativeName>
        <fullName evidence="11">FMN adenylyltransferase</fullName>
    </alternativeName>
</protein>
<dbReference type="PANTHER" id="PTHR23293:SF9">
    <property type="entry name" value="FAD SYNTHASE"/>
    <property type="match status" value="1"/>
</dbReference>
<dbReference type="Gene3D" id="3.40.50.620">
    <property type="entry name" value="HUPs"/>
    <property type="match status" value="1"/>
</dbReference>
<feature type="region of interest" description="Disordered" evidence="13">
    <location>
        <begin position="189"/>
        <end position="216"/>
    </location>
</feature>
<keyword evidence="4" id="KW-0288">FMN</keyword>
<dbReference type="SUPFAM" id="SSF52402">
    <property type="entry name" value="Adenine nucleotide alpha hydrolases-like"/>
    <property type="match status" value="1"/>
</dbReference>
<name>A0A4P9ZTW9_9FUNG</name>
<gene>
    <name evidence="15" type="ORF">BJ085DRAFT_15979</name>
</gene>
<evidence type="ECO:0000256" key="2">
    <source>
        <dbReference type="ARBA" id="ARBA00012393"/>
    </source>
</evidence>
<evidence type="ECO:0000256" key="4">
    <source>
        <dbReference type="ARBA" id="ARBA00022643"/>
    </source>
</evidence>
<reference evidence="16" key="1">
    <citation type="journal article" date="2018" name="Nat. Microbiol.">
        <title>Leveraging single-cell genomics to expand the fungal tree of life.</title>
        <authorList>
            <person name="Ahrendt S.R."/>
            <person name="Quandt C.A."/>
            <person name="Ciobanu D."/>
            <person name="Clum A."/>
            <person name="Salamov A."/>
            <person name="Andreopoulos B."/>
            <person name="Cheng J.F."/>
            <person name="Woyke T."/>
            <person name="Pelin A."/>
            <person name="Henrissat B."/>
            <person name="Reynolds N.K."/>
            <person name="Benny G.L."/>
            <person name="Smith M.E."/>
            <person name="James T.Y."/>
            <person name="Grigoriev I.V."/>
        </authorList>
    </citation>
    <scope>NUCLEOTIDE SEQUENCE [LARGE SCALE GENOMIC DNA]</scope>
    <source>
        <strain evidence="16">RSA 468</strain>
    </source>
</reference>
<dbReference type="Pfam" id="PF01507">
    <property type="entry name" value="PAPS_reduct"/>
    <property type="match status" value="1"/>
</dbReference>
<feature type="domain" description="Phosphoadenosine phosphosulphate reductase" evidence="14">
    <location>
        <begin position="3"/>
        <end position="161"/>
    </location>
</feature>
<dbReference type="GO" id="GO:0006747">
    <property type="term" value="P:FAD biosynthetic process"/>
    <property type="evidence" value="ECO:0007669"/>
    <property type="project" value="TreeGrafter"/>
</dbReference>
<keyword evidence="16" id="KW-1185">Reference proteome</keyword>
<dbReference type="PANTHER" id="PTHR23293">
    <property type="entry name" value="FAD SYNTHETASE-RELATED FMN ADENYLYLTRANSFERASE"/>
    <property type="match status" value="1"/>
</dbReference>
<keyword evidence="3" id="KW-0285">Flavoprotein</keyword>
<dbReference type="InterPro" id="IPR002500">
    <property type="entry name" value="PAPS_reduct_dom"/>
</dbReference>
<dbReference type="STRING" id="215637.A0A4P9ZTW9"/>
<dbReference type="Proteomes" id="UP000268162">
    <property type="component" value="Unassembled WGS sequence"/>
</dbReference>
<dbReference type="EMBL" id="ML002733">
    <property type="protein sequence ID" value="RKP36020.1"/>
    <property type="molecule type" value="Genomic_DNA"/>
</dbReference>
<feature type="non-terminal residue" evidence="15">
    <location>
        <position position="1"/>
    </location>
</feature>
<evidence type="ECO:0000256" key="5">
    <source>
        <dbReference type="ARBA" id="ARBA00022679"/>
    </source>
</evidence>
<keyword evidence="8" id="KW-0274">FAD</keyword>
<dbReference type="CDD" id="cd23948">
    <property type="entry name" value="FAD_synthase"/>
    <property type="match status" value="1"/>
</dbReference>
<feature type="compositionally biased region" description="Polar residues" evidence="13">
    <location>
        <begin position="202"/>
        <end position="216"/>
    </location>
</feature>
<keyword evidence="9" id="KW-0067">ATP-binding</keyword>
<proteinExistence type="predicted"/>
<evidence type="ECO:0000313" key="16">
    <source>
        <dbReference type="Proteomes" id="UP000268162"/>
    </source>
</evidence>
<dbReference type="GO" id="GO:0003919">
    <property type="term" value="F:FMN adenylyltransferase activity"/>
    <property type="evidence" value="ECO:0007669"/>
    <property type="project" value="UniProtKB-EC"/>
</dbReference>